<comment type="caution">
    <text evidence="8">The sequence shown here is derived from an EMBL/GenBank/DDBJ whole genome shotgun (WGS) entry which is preliminary data.</text>
</comment>
<evidence type="ECO:0000256" key="2">
    <source>
        <dbReference type="ARBA" id="ARBA00010515"/>
    </source>
</evidence>
<dbReference type="OrthoDB" id="3200163at2759"/>
<dbReference type="InterPro" id="IPR002018">
    <property type="entry name" value="CarbesteraseB"/>
</dbReference>
<reference evidence="8 9" key="1">
    <citation type="submission" date="2018-04" db="EMBL/GenBank/DDBJ databases">
        <authorList>
            <person name="Zhang X."/>
            <person name="Yuan J."/>
            <person name="Li F."/>
            <person name="Xiang J."/>
        </authorList>
    </citation>
    <scope>NUCLEOTIDE SEQUENCE [LARGE SCALE GENOMIC DNA]</scope>
    <source>
        <tissue evidence="8">Muscle</tissue>
    </source>
</reference>
<accession>A0A3R7PFA7</accession>
<proteinExistence type="inferred from homology"/>
<dbReference type="PROSITE" id="PS00122">
    <property type="entry name" value="CARBOXYLESTERASE_B_1"/>
    <property type="match status" value="1"/>
</dbReference>
<dbReference type="PANTHER" id="PTHR43142:SF1">
    <property type="entry name" value="CARBOXYLIC ESTER HYDROLASE"/>
    <property type="match status" value="1"/>
</dbReference>
<evidence type="ECO:0000256" key="6">
    <source>
        <dbReference type="RuleBase" id="RU361235"/>
    </source>
</evidence>
<protein>
    <recommendedName>
        <fullName evidence="6">Carboxylic ester hydrolase</fullName>
        <ecNumber evidence="6">3.1.1.-</ecNumber>
    </recommendedName>
</protein>
<dbReference type="PANTHER" id="PTHR43142">
    <property type="entry name" value="CARBOXYLIC ESTER HYDROLASE"/>
    <property type="match status" value="1"/>
</dbReference>
<dbReference type="Gene3D" id="3.40.50.1820">
    <property type="entry name" value="alpha/beta hydrolase"/>
    <property type="match status" value="1"/>
</dbReference>
<dbReference type="AlphaFoldDB" id="A0A3R7PFA7"/>
<reference evidence="8 9" key="2">
    <citation type="submission" date="2019-01" db="EMBL/GenBank/DDBJ databases">
        <title>The decoding of complex shrimp genome reveals the adaptation for benthos swimmer, frequently molting mechanism and breeding impact on genome.</title>
        <authorList>
            <person name="Sun Y."/>
            <person name="Gao Y."/>
            <person name="Yu Y."/>
        </authorList>
    </citation>
    <scope>NUCLEOTIDE SEQUENCE [LARGE SCALE GENOMIC DNA]</scope>
    <source>
        <tissue evidence="8">Muscle</tissue>
    </source>
</reference>
<dbReference type="PROSITE" id="PS00941">
    <property type="entry name" value="CARBOXYLESTERASE_B_2"/>
    <property type="match status" value="1"/>
</dbReference>
<comment type="similarity">
    <text evidence="2">Belongs to the 'GDXG' lipolytic enzyme family.</text>
</comment>
<name>A0A3R7PFA7_PENVA</name>
<keyword evidence="9" id="KW-1185">Reference proteome</keyword>
<keyword evidence="3" id="KW-0719">Serine esterase</keyword>
<keyword evidence="5" id="KW-0325">Glycoprotein</keyword>
<feature type="domain" description="Carboxylesterase type B" evidence="7">
    <location>
        <begin position="129"/>
        <end position="642"/>
    </location>
</feature>
<evidence type="ECO:0000313" key="8">
    <source>
        <dbReference type="EMBL" id="ROT69755.1"/>
    </source>
</evidence>
<gene>
    <name evidence="8" type="ORF">C7M84_012034</name>
</gene>
<dbReference type="InterPro" id="IPR029058">
    <property type="entry name" value="AB_hydrolase_fold"/>
</dbReference>
<dbReference type="Proteomes" id="UP000283509">
    <property type="component" value="Unassembled WGS sequence"/>
</dbReference>
<evidence type="ECO:0000256" key="5">
    <source>
        <dbReference type="ARBA" id="ARBA00023180"/>
    </source>
</evidence>
<organism evidence="8 9">
    <name type="scientific">Penaeus vannamei</name>
    <name type="common">Whiteleg shrimp</name>
    <name type="synonym">Litopenaeus vannamei</name>
    <dbReference type="NCBI Taxonomy" id="6689"/>
    <lineage>
        <taxon>Eukaryota</taxon>
        <taxon>Metazoa</taxon>
        <taxon>Ecdysozoa</taxon>
        <taxon>Arthropoda</taxon>
        <taxon>Crustacea</taxon>
        <taxon>Multicrustacea</taxon>
        <taxon>Malacostraca</taxon>
        <taxon>Eumalacostraca</taxon>
        <taxon>Eucarida</taxon>
        <taxon>Decapoda</taxon>
        <taxon>Dendrobranchiata</taxon>
        <taxon>Penaeoidea</taxon>
        <taxon>Penaeidae</taxon>
        <taxon>Penaeus</taxon>
    </lineage>
</organism>
<dbReference type="PROSITE" id="PS01173">
    <property type="entry name" value="LIPASE_GDXG_HIS"/>
    <property type="match status" value="1"/>
</dbReference>
<keyword evidence="4 6" id="KW-0378">Hydrolase</keyword>
<dbReference type="InterPro" id="IPR002168">
    <property type="entry name" value="Lipase_GDXG_HIS_AS"/>
</dbReference>
<sequence>MTSSNTQSGIGCVTRREGGGGGVRVYKGVQRFRRLIPAVTLTKGNISSKTFLQSKGEAIRMAFRVILGLLALTRGRRGGVPGHPAFGRPHQSMSVSTGRVYRARDLFGRREGPAGVFPWRQPLNALSTPFRGIPFAEPPVGDLRWAEPVDKRGAWPGGFLDATRFRSFCPQYDTESKRVLGKEDCLYLNVFTPYLPGSETAGNKTGLLPVFVFIHGGAFLRGSSSAHGPARLLAHDVVLVTLNYRIGALGFLTTDDAEFPGNYGMLDQVSALRWVRDNIAQFGGDSSRVTIGGFSAGSASIHLHMASPLSRGLFHGGLMMSGSGSCEWAVRGNLTTFAHQLARGVGCPTSPSALMKTCLSAVPMEDLLAAQAALHRFGFWPLPFVPTVDGGRRAQPFLPGRLSSLPLARVPVLLGSVPDEGLLFAAGVLLMAEEPGSAASVYEEAVPYVFNAWANEHDAHLMRSLAESFYFTERAKESLDVLLEEMTEALSDYVFGHCVWDDAMLFAENGMEVYTYLNTHRDIETPTWATPLYDRLRALGVRTPLLETGVSHGDDMVHLFDFPYALGKFSERDQMVSTFVTTTWANFITNGSPARGDTSKLPWANLDSWTPVQPGQPKSYFRISVEPTMVPRPHKGKERNFWQQVVPSAIRRTRAEAASKGACPWREQASCPAATRPLAD</sequence>
<dbReference type="EC" id="3.1.1.-" evidence="6"/>
<evidence type="ECO:0000256" key="3">
    <source>
        <dbReference type="ARBA" id="ARBA00022487"/>
    </source>
</evidence>
<dbReference type="SUPFAM" id="SSF53474">
    <property type="entry name" value="alpha/beta-Hydrolases"/>
    <property type="match status" value="1"/>
</dbReference>
<evidence type="ECO:0000313" key="9">
    <source>
        <dbReference type="Proteomes" id="UP000283509"/>
    </source>
</evidence>
<evidence type="ECO:0000256" key="4">
    <source>
        <dbReference type="ARBA" id="ARBA00022801"/>
    </source>
</evidence>
<dbReference type="Pfam" id="PF00135">
    <property type="entry name" value="COesterase"/>
    <property type="match status" value="1"/>
</dbReference>
<evidence type="ECO:0000256" key="1">
    <source>
        <dbReference type="ARBA" id="ARBA00005964"/>
    </source>
</evidence>
<evidence type="ECO:0000259" key="7">
    <source>
        <dbReference type="Pfam" id="PF00135"/>
    </source>
</evidence>
<dbReference type="InterPro" id="IPR019819">
    <property type="entry name" value="Carboxylesterase_B_CS"/>
</dbReference>
<dbReference type="EMBL" id="QCYY01002522">
    <property type="protein sequence ID" value="ROT69755.1"/>
    <property type="molecule type" value="Genomic_DNA"/>
</dbReference>
<dbReference type="GO" id="GO:0052689">
    <property type="term" value="F:carboxylic ester hydrolase activity"/>
    <property type="evidence" value="ECO:0007669"/>
    <property type="project" value="UniProtKB-KW"/>
</dbReference>
<dbReference type="InterPro" id="IPR019826">
    <property type="entry name" value="Carboxylesterase_B_AS"/>
</dbReference>
<comment type="similarity">
    <text evidence="1 6">Belongs to the type-B carboxylesterase/lipase family.</text>
</comment>